<gene>
    <name evidence="1" type="ORF">BN1723_004508</name>
</gene>
<name>A0A0G4MYL7_VERLO</name>
<feature type="non-terminal residue" evidence="1">
    <location>
        <position position="542"/>
    </location>
</feature>
<organism evidence="1 2">
    <name type="scientific">Verticillium longisporum</name>
    <name type="common">Verticillium dahliae var. longisporum</name>
    <dbReference type="NCBI Taxonomy" id="100787"/>
    <lineage>
        <taxon>Eukaryota</taxon>
        <taxon>Fungi</taxon>
        <taxon>Dikarya</taxon>
        <taxon>Ascomycota</taxon>
        <taxon>Pezizomycotina</taxon>
        <taxon>Sordariomycetes</taxon>
        <taxon>Hypocreomycetidae</taxon>
        <taxon>Glomerellales</taxon>
        <taxon>Plectosphaerellaceae</taxon>
        <taxon>Verticillium</taxon>
    </lineage>
</organism>
<sequence>MVSGTDPLESNDARPGDEATVVKLVDDVELAQSGLDVQLVHGPALVVELHGALLTVSDATSEDQLPAREADSSGAITVFVMICVTVPLVMVMVAQGEVTAGLAVIVSLALDEPVETNVPDGSFDPVPVASVGSRTDPELKLVLPAARVESELPLVVEPAGGPEEVVVWFAVTGQGGEAVGADDCGVIVLFPTLGALPVDVILSDGPGDEDDSSPWKSVFVSSGSSEVALDRTVLFAVGNRGVPVGTTVGVKVVTIAPERLEIGRIVRFPALVGTLVLVAFGRGSGVGTIVFGVPTPVPLTPPELVALGSGNGVRFEGVGTPTPVVDHVLMFSELRPVPATELERVLLDNGDVTDWVRAVLVVLDKTEVGTVIFAMLVPVPAMVRDPETVELGIGKGVAPGVIDKGMLVADVLAFAEPTPGPGPDVVEVAFGNGKGVSADGNGNKAVDVGALAFVALMLVVTVASERLAFDGENLVELMGLREGDKVVEALASTVLRPVPAMVPDAVLFERGNGADELAGLGARVCVDDPVTIVGSTEVIFCD</sequence>
<dbReference type="EMBL" id="CVQI01031719">
    <property type="protein sequence ID" value="CRK39229.1"/>
    <property type="molecule type" value="Genomic_DNA"/>
</dbReference>
<dbReference type="Proteomes" id="UP000045706">
    <property type="component" value="Unassembled WGS sequence"/>
</dbReference>
<accession>A0A0G4MYL7</accession>
<reference evidence="2" key="1">
    <citation type="submission" date="2015-05" db="EMBL/GenBank/DDBJ databases">
        <authorList>
            <person name="Fogelqvist Johan"/>
        </authorList>
    </citation>
    <scope>NUCLEOTIDE SEQUENCE [LARGE SCALE GENOMIC DNA]</scope>
</reference>
<protein>
    <submittedName>
        <fullName evidence="1">Uncharacterized protein</fullName>
    </submittedName>
</protein>
<evidence type="ECO:0000313" key="2">
    <source>
        <dbReference type="Proteomes" id="UP000045706"/>
    </source>
</evidence>
<evidence type="ECO:0000313" key="1">
    <source>
        <dbReference type="EMBL" id="CRK39229.1"/>
    </source>
</evidence>
<dbReference type="AlphaFoldDB" id="A0A0G4MYL7"/>
<proteinExistence type="predicted"/>